<name>A0AAV0KLP0_9ROSI</name>
<dbReference type="EMBL" id="CAMGYJ010000005">
    <property type="protein sequence ID" value="CAI0422404.1"/>
    <property type="molecule type" value="Genomic_DNA"/>
</dbReference>
<keyword evidence="3" id="KW-1185">Reference proteome</keyword>
<proteinExistence type="predicted"/>
<reference evidence="2" key="1">
    <citation type="submission" date="2022-08" db="EMBL/GenBank/DDBJ databases">
        <authorList>
            <person name="Gutierrez-Valencia J."/>
        </authorList>
    </citation>
    <scope>NUCLEOTIDE SEQUENCE</scope>
</reference>
<organism evidence="2 3">
    <name type="scientific">Linum tenue</name>
    <dbReference type="NCBI Taxonomy" id="586396"/>
    <lineage>
        <taxon>Eukaryota</taxon>
        <taxon>Viridiplantae</taxon>
        <taxon>Streptophyta</taxon>
        <taxon>Embryophyta</taxon>
        <taxon>Tracheophyta</taxon>
        <taxon>Spermatophyta</taxon>
        <taxon>Magnoliopsida</taxon>
        <taxon>eudicotyledons</taxon>
        <taxon>Gunneridae</taxon>
        <taxon>Pentapetalae</taxon>
        <taxon>rosids</taxon>
        <taxon>fabids</taxon>
        <taxon>Malpighiales</taxon>
        <taxon>Linaceae</taxon>
        <taxon>Linum</taxon>
    </lineage>
</organism>
<gene>
    <name evidence="2" type="ORF">LITE_LOCUS19115</name>
</gene>
<dbReference type="AlphaFoldDB" id="A0AAV0KLP0"/>
<feature type="region of interest" description="Disordered" evidence="1">
    <location>
        <begin position="1"/>
        <end position="42"/>
    </location>
</feature>
<accession>A0AAV0KLP0</accession>
<evidence type="ECO:0000256" key="1">
    <source>
        <dbReference type="SAM" id="MobiDB-lite"/>
    </source>
</evidence>
<dbReference type="Proteomes" id="UP001154282">
    <property type="component" value="Unassembled WGS sequence"/>
</dbReference>
<evidence type="ECO:0000313" key="2">
    <source>
        <dbReference type="EMBL" id="CAI0422404.1"/>
    </source>
</evidence>
<sequence>MSANLDSLPSLPKIRVGCRDQSPGPSPGLQRRRHRRHCSSKQ</sequence>
<comment type="caution">
    <text evidence="2">The sequence shown here is derived from an EMBL/GenBank/DDBJ whole genome shotgun (WGS) entry which is preliminary data.</text>
</comment>
<feature type="compositionally biased region" description="Basic residues" evidence="1">
    <location>
        <begin position="30"/>
        <end position="42"/>
    </location>
</feature>
<evidence type="ECO:0000313" key="3">
    <source>
        <dbReference type="Proteomes" id="UP001154282"/>
    </source>
</evidence>
<protein>
    <submittedName>
        <fullName evidence="2">Uncharacterized protein</fullName>
    </submittedName>
</protein>